<dbReference type="InterPro" id="IPR013087">
    <property type="entry name" value="Znf_C2H2_type"/>
</dbReference>
<dbReference type="InterPro" id="IPR052445">
    <property type="entry name" value="ZnF-G_patch_domain"/>
</dbReference>
<dbReference type="PROSITE" id="PS00028">
    <property type="entry name" value="ZINC_FINGER_C2H2_1"/>
    <property type="match status" value="1"/>
</dbReference>
<dbReference type="PANTHER" id="PTHR17614">
    <property type="entry name" value="ZINC FINGER-CONTAINING"/>
    <property type="match status" value="1"/>
</dbReference>
<feature type="region of interest" description="Disordered" evidence="1">
    <location>
        <begin position="887"/>
        <end position="920"/>
    </location>
</feature>
<name>A0A1L8EWH4_XENLA</name>
<accession>A0A1L8EWH4</accession>
<dbReference type="PaxDb" id="8355-A0A1L8EWH4"/>
<feature type="compositionally biased region" description="Polar residues" evidence="1">
    <location>
        <begin position="431"/>
        <end position="444"/>
    </location>
</feature>
<proteinExistence type="predicted"/>
<keyword evidence="2" id="KW-1185">Reference proteome</keyword>
<dbReference type="OrthoDB" id="4822at2759"/>
<feature type="region of interest" description="Disordered" evidence="1">
    <location>
        <begin position="431"/>
        <end position="457"/>
    </location>
</feature>
<reference evidence="3" key="1">
    <citation type="submission" date="2025-08" db="UniProtKB">
        <authorList>
            <consortium name="RefSeq"/>
        </authorList>
    </citation>
    <scope>IDENTIFICATION</scope>
    <source>
        <strain evidence="3">J_2021</strain>
        <tissue evidence="3">Erythrocytes</tissue>
    </source>
</reference>
<dbReference type="InterPro" id="IPR036236">
    <property type="entry name" value="Znf_C2H2_sf"/>
</dbReference>
<dbReference type="PANTHER" id="PTHR17614:SF13">
    <property type="entry name" value="ZINC FINGER PROTEIN 804A"/>
    <property type="match status" value="1"/>
</dbReference>
<evidence type="ECO:0000256" key="1">
    <source>
        <dbReference type="SAM" id="MobiDB-lite"/>
    </source>
</evidence>
<dbReference type="Xenbase" id="XB-GENE-17342765">
    <property type="gene designation" value="znf804a.L"/>
</dbReference>
<dbReference type="Bgee" id="108701853">
    <property type="expression patterns" value="Expressed in heart and 3 other cell types or tissues"/>
</dbReference>
<evidence type="ECO:0000313" key="3">
    <source>
        <dbReference type="RefSeq" id="XP_018092356.1"/>
    </source>
</evidence>
<dbReference type="RefSeq" id="XP_018092356.1">
    <property type="nucleotide sequence ID" value="XM_018236867.2"/>
</dbReference>
<sequence>MECYYIVISSSHLSNGHFRNIKGVFRGPLTHSGTLACAEKETTRSKTLKDLKANFYCDLCDKQYHKHQEFDNHINSYDHAHKQRLKELKQREFARNVASKLRKDERKQKKYLHQLHKAANLKREATCAPGSGPMFKSTTVSVHDHTHGGIQDELVHSEGHCFKSIHEKSSVMPIILASSKISENSKQQFNCQTQKSHGHKFSFSFAFPKKAQIKLESSAAIFYEFNDDISAKRGLKRRSRFVPESFTALSALPADVLQCPSKTQQSIAVSLNHSLNNKHKAEHAHSKLQSALAAEVFLFPSSDHHSTTGLSKQTSNKVYCLQDQNLKQMLTSVVNVFPDPDICHIKVPQYSNVAGATTTITCSKQTTCCQEVVKDEFAVIDIKSGTSNLETTIQEAHCDESAIPNKAQQNETAAVIQSEHKHQENKNVSNILFPSSDNMANSNAQRKDGPFKRPSRAFYPVKSKDGSTVLQWPSEMLMHTCTEPSISYSCNPLYFDFKASKSAAPKGNVQRTHPCDQLCPTWKNITNKSFSTKFNRNSVLQEPEGNMKKYNVICFVNRNKKHNSRCYLDKMYHLDTKCNRRKTERCKKHDHKCKLRQHRCNHGSQAESSRSLKCRYRHRWSMENDGVDICKSLSSQYADLKGSPGSIDDLIASNQMPDTEGPTTDRSLALQMKPQCGFLNGKAEFESHLQNNMASLHYQLGVSPINHGCENVIYSSTVSNLNTHKASSSHQKVDAQHSLTLKRNHSPFIDELETRGKKRKLSEPFSLSIQQITFSEQNYFVLWKAIHRKLVGKVKGDINASRTICRSSEHKFPIYINGKILNYHKWQKMSFKSTKCLNNMDKSKEKKVTQIWNGFLEIGDNKEQCLLAAHIPDLVTNHEITLKEKVSEANEDNSHCSNTAPEQQSLPPDRRAGKDPGSSRSCMKCAALELTSQAYHSKKIPTNSQSFPTGQFRPHDSWLHPKHFPPFTKKHHPFAGYRHELQPQIFPGKFKTVFPSTATQSCSSLYPVLYEQPFCSTASTMVQHTFTHHHVTVLSAACFAAASTDTGAHMDFQQQFFSPQAYSRAPLYQVTGEPRLCPVDHMFSLPQAPVVPTSVHHCLPLPFPPISHTAVLPPLHMPQPSLIPLQSIF</sequence>
<evidence type="ECO:0000313" key="2">
    <source>
        <dbReference type="Proteomes" id="UP000186698"/>
    </source>
</evidence>
<dbReference type="OMA" id="YRHELQP"/>
<gene>
    <name evidence="3 4" type="primary">znf804a.L</name>
</gene>
<dbReference type="GO" id="GO:0005634">
    <property type="term" value="C:nucleus"/>
    <property type="evidence" value="ECO:0000318"/>
    <property type="project" value="GO_Central"/>
</dbReference>
<evidence type="ECO:0000313" key="4">
    <source>
        <dbReference type="Xenbase" id="XB-GENE-17342765"/>
    </source>
</evidence>
<dbReference type="SUPFAM" id="SSF57667">
    <property type="entry name" value="beta-beta-alpha zinc fingers"/>
    <property type="match status" value="1"/>
</dbReference>
<dbReference type="CTD" id="108701853"/>
<dbReference type="AlphaFoldDB" id="A0A1L8EWH4"/>
<feature type="compositionally biased region" description="Polar residues" evidence="1">
    <location>
        <begin position="895"/>
        <end position="906"/>
    </location>
</feature>
<organism evidence="2 3">
    <name type="scientific">Xenopus laevis</name>
    <name type="common">African clawed frog</name>
    <dbReference type="NCBI Taxonomy" id="8355"/>
    <lineage>
        <taxon>Eukaryota</taxon>
        <taxon>Metazoa</taxon>
        <taxon>Chordata</taxon>
        <taxon>Craniata</taxon>
        <taxon>Vertebrata</taxon>
        <taxon>Euteleostomi</taxon>
        <taxon>Amphibia</taxon>
        <taxon>Batrachia</taxon>
        <taxon>Anura</taxon>
        <taxon>Pipoidea</taxon>
        <taxon>Pipidae</taxon>
        <taxon>Xenopodinae</taxon>
        <taxon>Xenopus</taxon>
        <taxon>Xenopus</taxon>
    </lineage>
</organism>
<dbReference type="GeneID" id="108701853"/>
<dbReference type="AGR" id="Xenbase:XB-GENE-17342765"/>
<dbReference type="KEGG" id="xla:108701853"/>
<dbReference type="Proteomes" id="UP000186698">
    <property type="component" value="Chromosome 9_10L"/>
</dbReference>
<protein>
    <submittedName>
        <fullName evidence="3">Zinc finger protein 804A</fullName>
    </submittedName>
</protein>
<dbReference type="STRING" id="8355.A0A1L8EWH4"/>